<dbReference type="Gene3D" id="3.60.15.10">
    <property type="entry name" value="Ribonuclease Z/Hydroxyacylglutathione hydrolase-like"/>
    <property type="match status" value="1"/>
</dbReference>
<dbReference type="SUPFAM" id="SSF56281">
    <property type="entry name" value="Metallo-hydrolase/oxidoreductase"/>
    <property type="match status" value="1"/>
</dbReference>
<evidence type="ECO:0000313" key="5">
    <source>
        <dbReference type="EMBL" id="AIQ58896.1"/>
    </source>
</evidence>
<dbReference type="AlphaFoldDB" id="A0A089LBR3"/>
<keyword evidence="6" id="KW-1185">Reference proteome</keyword>
<proteinExistence type="predicted"/>
<comment type="catalytic activity">
    <reaction evidence="1">
        <text>3',5'-cyclic CMP + H2O = CMP + H(+)</text>
        <dbReference type="Rhea" id="RHEA:72675"/>
        <dbReference type="ChEBI" id="CHEBI:15377"/>
        <dbReference type="ChEBI" id="CHEBI:15378"/>
        <dbReference type="ChEBI" id="CHEBI:58003"/>
        <dbReference type="ChEBI" id="CHEBI:60377"/>
    </reaction>
    <physiologicalReaction direction="left-to-right" evidence="1">
        <dbReference type="Rhea" id="RHEA:72676"/>
    </physiologicalReaction>
</comment>
<accession>A0A089LBR3</accession>
<dbReference type="InterPro" id="IPR001279">
    <property type="entry name" value="Metallo-B-lactamas"/>
</dbReference>
<evidence type="ECO:0000256" key="1">
    <source>
        <dbReference type="ARBA" id="ARBA00034221"/>
    </source>
</evidence>
<evidence type="ECO:0000256" key="2">
    <source>
        <dbReference type="ARBA" id="ARBA00034301"/>
    </source>
</evidence>
<evidence type="ECO:0000313" key="6">
    <source>
        <dbReference type="Proteomes" id="UP000029518"/>
    </source>
</evidence>
<dbReference type="KEGG" id="pbd:PBOR_19685"/>
<organism evidence="5 6">
    <name type="scientific">Paenibacillus borealis</name>
    <dbReference type="NCBI Taxonomy" id="160799"/>
    <lineage>
        <taxon>Bacteria</taxon>
        <taxon>Bacillati</taxon>
        <taxon>Bacillota</taxon>
        <taxon>Bacilli</taxon>
        <taxon>Bacillales</taxon>
        <taxon>Paenibacillaceae</taxon>
        <taxon>Paenibacillus</taxon>
    </lineage>
</organism>
<evidence type="ECO:0000256" key="3">
    <source>
        <dbReference type="ARBA" id="ARBA00048505"/>
    </source>
</evidence>
<name>A0A089LBR3_PAEBO</name>
<comment type="catalytic activity">
    <reaction evidence="3">
        <text>3',5'-cyclic UMP + H2O = UMP + H(+)</text>
        <dbReference type="Rhea" id="RHEA:70575"/>
        <dbReference type="ChEBI" id="CHEBI:15377"/>
        <dbReference type="ChEBI" id="CHEBI:15378"/>
        <dbReference type="ChEBI" id="CHEBI:57865"/>
        <dbReference type="ChEBI" id="CHEBI:184387"/>
    </reaction>
    <physiologicalReaction direction="left-to-right" evidence="3">
        <dbReference type="Rhea" id="RHEA:70576"/>
    </physiologicalReaction>
</comment>
<reference evidence="5" key="1">
    <citation type="submission" date="2014-08" db="EMBL/GenBank/DDBJ databases">
        <title>Comparative genomics of the Paenibacillus odorifer group.</title>
        <authorList>
            <person name="den Bakker H.C."/>
            <person name="Tsai Y.-C.Y.-C."/>
            <person name="Martin N."/>
            <person name="Korlach J."/>
            <person name="Wiedmann M."/>
        </authorList>
    </citation>
    <scope>NUCLEOTIDE SEQUENCE [LARGE SCALE GENOMIC DNA]</scope>
    <source>
        <strain evidence="5">DSM 13188</strain>
    </source>
</reference>
<dbReference type="CDD" id="cd07721">
    <property type="entry name" value="yflN-like_MBL-fold"/>
    <property type="match status" value="1"/>
</dbReference>
<dbReference type="Pfam" id="PF00753">
    <property type="entry name" value="Lactamase_B"/>
    <property type="match status" value="1"/>
</dbReference>
<dbReference type="InterPro" id="IPR036866">
    <property type="entry name" value="RibonucZ/Hydroxyglut_hydro"/>
</dbReference>
<dbReference type="SMART" id="SM00849">
    <property type="entry name" value="Lactamase_B"/>
    <property type="match status" value="1"/>
</dbReference>
<sequence length="242" mass="26132">MRVTQEGYLHQLTWLPRLFPVNCYLVEEEEELTLIDAGMSYSLQGILQYSAKLQKPLTRIVLTHGHMDHVGALDALKKHVPEAKVYISERDAALLAGDRSLRAGELQTPIKGSVPAKIATKPDVLLYDGNTIGSLTTISTPGHTPGSMSFRDQRSGALIVGDAFQTFRATAVSGKKVPLFPFPAMATWSLEQALASAYKLIELAPSVLAVGHGNLVMDPVEAMRHAAAEAGRVLLKGGRVHG</sequence>
<dbReference type="PANTHER" id="PTHR42951:SF9">
    <property type="entry name" value="METAL-DEPENDENT HYDROLASE"/>
    <property type="match status" value="1"/>
</dbReference>
<dbReference type="Proteomes" id="UP000029518">
    <property type="component" value="Chromosome"/>
</dbReference>
<dbReference type="PANTHER" id="PTHR42951">
    <property type="entry name" value="METALLO-BETA-LACTAMASE DOMAIN-CONTAINING"/>
    <property type="match status" value="1"/>
</dbReference>
<evidence type="ECO:0000259" key="4">
    <source>
        <dbReference type="SMART" id="SM00849"/>
    </source>
</evidence>
<feature type="domain" description="Metallo-beta-lactamase" evidence="4">
    <location>
        <begin position="20"/>
        <end position="212"/>
    </location>
</feature>
<dbReference type="HOGENOM" id="CLU_030571_2_4_9"/>
<dbReference type="EMBL" id="CP009285">
    <property type="protein sequence ID" value="AIQ58896.1"/>
    <property type="molecule type" value="Genomic_DNA"/>
</dbReference>
<protein>
    <recommendedName>
        <fullName evidence="4">Metallo-beta-lactamase domain-containing protein</fullName>
    </recommendedName>
</protein>
<gene>
    <name evidence="5" type="ORF">PBOR_19685</name>
</gene>
<dbReference type="OrthoDB" id="9802248at2"/>
<comment type="function">
    <text evidence="2">Counteracts the endogenous Pycsar antiviral defense system. Phosphodiesterase that enables metal-dependent hydrolysis of host cyclic nucleotide Pycsar defense signals such as cCMP and cUMP.</text>
</comment>
<dbReference type="RefSeq" id="WP_042214283.1">
    <property type="nucleotide sequence ID" value="NZ_CP009285.1"/>
</dbReference>
<dbReference type="InterPro" id="IPR050855">
    <property type="entry name" value="NDM-1-like"/>
</dbReference>